<name>A0A0F9B3B7_9ZZZZ</name>
<gene>
    <name evidence="1" type="ORF">LCGC14_2837440</name>
</gene>
<accession>A0A0F9B3B7</accession>
<organism evidence="1">
    <name type="scientific">marine sediment metagenome</name>
    <dbReference type="NCBI Taxonomy" id="412755"/>
    <lineage>
        <taxon>unclassified sequences</taxon>
        <taxon>metagenomes</taxon>
        <taxon>ecological metagenomes</taxon>
    </lineage>
</organism>
<reference evidence="1" key="1">
    <citation type="journal article" date="2015" name="Nature">
        <title>Complex archaea that bridge the gap between prokaryotes and eukaryotes.</title>
        <authorList>
            <person name="Spang A."/>
            <person name="Saw J.H."/>
            <person name="Jorgensen S.L."/>
            <person name="Zaremba-Niedzwiedzka K."/>
            <person name="Martijn J."/>
            <person name="Lind A.E."/>
            <person name="van Eijk R."/>
            <person name="Schleper C."/>
            <person name="Guy L."/>
            <person name="Ettema T.J."/>
        </authorList>
    </citation>
    <scope>NUCLEOTIDE SEQUENCE</scope>
</reference>
<dbReference type="EMBL" id="LAZR01054207">
    <property type="protein sequence ID" value="KKK79046.1"/>
    <property type="molecule type" value="Genomic_DNA"/>
</dbReference>
<sequence length="211" mass="24116">MPELEEFAEALIGQLSVELNEEKEIAGLADKISEDNNFTLKFEPIEQIAEKLLPELKQKASEFLGITVSDNIKLQFPGLKDFKLLKGKKVFCTDDVRNFVDELFNAVANKDLKKIAELIKQDTAKFLVYSTYAKMYISQISTTYGDYLDNTVYLNKFILSSYPQIIVYKQGEPYEPKFDSTNSGYLGALKMTILEELIHSTQENLQEINKK</sequence>
<protein>
    <submittedName>
        <fullName evidence="1">Uncharacterized protein</fullName>
    </submittedName>
</protein>
<proteinExistence type="predicted"/>
<feature type="non-terminal residue" evidence="1">
    <location>
        <position position="211"/>
    </location>
</feature>
<comment type="caution">
    <text evidence="1">The sequence shown here is derived from an EMBL/GenBank/DDBJ whole genome shotgun (WGS) entry which is preliminary data.</text>
</comment>
<evidence type="ECO:0000313" key="1">
    <source>
        <dbReference type="EMBL" id="KKK79046.1"/>
    </source>
</evidence>
<dbReference type="AlphaFoldDB" id="A0A0F9B3B7"/>